<dbReference type="OrthoDB" id="5835829at2759"/>
<dbReference type="Gene3D" id="3.40.50.2000">
    <property type="entry name" value="Glycogen Phosphorylase B"/>
    <property type="match status" value="2"/>
</dbReference>
<evidence type="ECO:0000256" key="1">
    <source>
        <dbReference type="ARBA" id="ARBA00004184"/>
    </source>
</evidence>
<dbReference type="PANTHER" id="PTHR48050">
    <property type="entry name" value="STEROL 3-BETA-GLUCOSYLTRANSFERASE"/>
    <property type="match status" value="1"/>
</dbReference>
<dbReference type="FunFam" id="3.40.50.2000:FF:000100">
    <property type="entry name" value="Glycosyltransferase family 1 protein"/>
    <property type="match status" value="1"/>
</dbReference>
<dbReference type="Pfam" id="PF06722">
    <property type="entry name" value="EryCIII-like_C"/>
    <property type="match status" value="1"/>
</dbReference>
<sequence length="795" mass="86804">MTFHTRSRSMSDEVVANTTPPYTLIVEGGSSVVQDDGRIDVDLDSPAARTALRFIPPVSEDDFISPPPTYSSSGQCDINLNIVIHVVGSRGDVQPFIALGNELQKHGHQVRLATHDVFNSFVEKSGLEFYPIGGDPAELMAFMVKNPGLLPTMTSLKAGEITRKRQMVREILEGCWRSCIENDPSTGAPFVADAIIANPPSFAHVHCAQVLGVPLHLMFTMPWSSTSEYPHPLANLKYSGTAASFANAVSYGVVDWITWQGLGDVINDWRETIGLERVSLTEGPSLLQTLKVPFTYCWSPALVPKPKDWPSYIDVCGFFFREPPVYTPSSELNEFLRNGPPPVYIGFGSIVIDDPPRLTSILEEAVRAVGVRAIISQGWSKVCSSSSKDILYIGDCPHEWLFQHVSAVVHHGGAGTTACGLRFGKPTAIIPFFGDQPFWGKMVATSGAGAQPIPQRFLTAENLAEAIRYCLTPQAMNAAEDIAIKMLSESGVKSAVESFHRNLPLDRMRCEVLPDQPASWVYKKSAKPIYLSKLATQILLDHSRIDSKNLQPTTSATISYGADMLRFTSDMFVNPYRELKGRDRSLATSSATEDTADSPERVDSQAPNASGESKMDWDKAGAAIGAGAVGFGKFMKHVYKGIIVDIPFATTEGLRAVPRLYGEKVEDYAVRDWKSGAIAGRKNFSQGMREGLTDIFTQTHKGAKEDGAIGLAKGFLKGTLSIGTKVPSAALGLVAYPAQGISKSLHTVIKSKTRNQIVKARLQEGQYLARKVTKPETDYALVMQTFDILKHPDTR</sequence>
<organism evidence="7 8">
    <name type="scientific">Aspergillus coremiiformis</name>
    <dbReference type="NCBI Taxonomy" id="138285"/>
    <lineage>
        <taxon>Eukaryota</taxon>
        <taxon>Fungi</taxon>
        <taxon>Dikarya</taxon>
        <taxon>Ascomycota</taxon>
        <taxon>Pezizomycotina</taxon>
        <taxon>Eurotiomycetes</taxon>
        <taxon>Eurotiomycetidae</taxon>
        <taxon>Eurotiales</taxon>
        <taxon>Aspergillaceae</taxon>
        <taxon>Aspergillus</taxon>
        <taxon>Aspergillus subgen. Circumdati</taxon>
    </lineage>
</organism>
<evidence type="ECO:0000313" key="8">
    <source>
        <dbReference type="Proteomes" id="UP000327118"/>
    </source>
</evidence>
<dbReference type="GO" id="GO:0016906">
    <property type="term" value="F:sterol 3-beta-glucosyltransferase activity"/>
    <property type="evidence" value="ECO:0007669"/>
    <property type="project" value="UniProtKB-ARBA"/>
</dbReference>
<dbReference type="GO" id="GO:0006629">
    <property type="term" value="P:lipid metabolic process"/>
    <property type="evidence" value="ECO:0007669"/>
    <property type="project" value="UniProtKB-KW"/>
</dbReference>
<keyword evidence="2" id="KW-0808">Transferase</keyword>
<dbReference type="InterPro" id="IPR050426">
    <property type="entry name" value="Glycosyltransferase_28"/>
</dbReference>
<keyword evidence="8" id="KW-1185">Reference proteome</keyword>
<dbReference type="CDD" id="cd03784">
    <property type="entry name" value="GT1_Gtf-like"/>
    <property type="match status" value="1"/>
</dbReference>
<dbReference type="EMBL" id="ML739097">
    <property type="protein sequence ID" value="KAE8353482.1"/>
    <property type="molecule type" value="Genomic_DNA"/>
</dbReference>
<feature type="domain" description="Erythromycin biosynthesis protein CIII-like C-terminal" evidence="6">
    <location>
        <begin position="393"/>
        <end position="489"/>
    </location>
</feature>
<dbReference type="AlphaFoldDB" id="A0A5N6Z744"/>
<keyword evidence="3" id="KW-0443">Lipid metabolism</keyword>
<dbReference type="InterPro" id="IPR004276">
    <property type="entry name" value="GlycoTrans_28_N"/>
</dbReference>
<dbReference type="PANTHER" id="PTHR48050:SF27">
    <property type="entry name" value="GLUCOSYLTRANSFERASE, PUTATIVE (AFU_ORTHOLOGUE AFUA_7G04880)-RELATED"/>
    <property type="match status" value="1"/>
</dbReference>
<dbReference type="SUPFAM" id="SSF53756">
    <property type="entry name" value="UDP-Glycosyltransferase/glycogen phosphorylase"/>
    <property type="match status" value="1"/>
</dbReference>
<protein>
    <submittedName>
        <fullName evidence="7">Uncharacterized protein</fullName>
    </submittedName>
</protein>
<dbReference type="InterPro" id="IPR002213">
    <property type="entry name" value="UDP_glucos_trans"/>
</dbReference>
<comment type="subcellular location">
    <subcellularLocation>
        <location evidence="1">Endomembrane system</location>
        <topology evidence="1">Peripheral membrane protein</topology>
    </subcellularLocation>
</comment>
<name>A0A5N6Z744_9EURO</name>
<dbReference type="Pfam" id="PF03033">
    <property type="entry name" value="Glyco_transf_28"/>
    <property type="match status" value="1"/>
</dbReference>
<evidence type="ECO:0000256" key="3">
    <source>
        <dbReference type="ARBA" id="ARBA00023098"/>
    </source>
</evidence>
<dbReference type="Proteomes" id="UP000327118">
    <property type="component" value="Unassembled WGS sequence"/>
</dbReference>
<evidence type="ECO:0000256" key="4">
    <source>
        <dbReference type="SAM" id="MobiDB-lite"/>
    </source>
</evidence>
<dbReference type="FunFam" id="3.40.50.2000:FF:000009">
    <property type="entry name" value="Sterol 3-beta-glucosyltransferase UGT80A2"/>
    <property type="match status" value="1"/>
</dbReference>
<evidence type="ECO:0000259" key="5">
    <source>
        <dbReference type="Pfam" id="PF03033"/>
    </source>
</evidence>
<dbReference type="GO" id="GO:0012505">
    <property type="term" value="C:endomembrane system"/>
    <property type="evidence" value="ECO:0007669"/>
    <property type="project" value="UniProtKB-SubCell"/>
</dbReference>
<gene>
    <name evidence="7" type="ORF">BDV28DRAFT_157025</name>
</gene>
<proteinExistence type="predicted"/>
<feature type="region of interest" description="Disordered" evidence="4">
    <location>
        <begin position="583"/>
        <end position="615"/>
    </location>
</feature>
<evidence type="ECO:0000313" key="7">
    <source>
        <dbReference type="EMBL" id="KAE8353482.1"/>
    </source>
</evidence>
<accession>A0A5N6Z744</accession>
<dbReference type="GO" id="GO:0005975">
    <property type="term" value="P:carbohydrate metabolic process"/>
    <property type="evidence" value="ECO:0007669"/>
    <property type="project" value="InterPro"/>
</dbReference>
<reference evidence="8" key="1">
    <citation type="submission" date="2019-04" db="EMBL/GenBank/DDBJ databases">
        <title>Friends and foes A comparative genomics studyof 23 Aspergillus species from section Flavi.</title>
        <authorList>
            <consortium name="DOE Joint Genome Institute"/>
            <person name="Kjaerbolling I."/>
            <person name="Vesth T."/>
            <person name="Frisvad J.C."/>
            <person name="Nybo J.L."/>
            <person name="Theobald S."/>
            <person name="Kildgaard S."/>
            <person name="Isbrandt T."/>
            <person name="Kuo A."/>
            <person name="Sato A."/>
            <person name="Lyhne E.K."/>
            <person name="Kogle M.E."/>
            <person name="Wiebenga A."/>
            <person name="Kun R.S."/>
            <person name="Lubbers R.J."/>
            <person name="Makela M.R."/>
            <person name="Barry K."/>
            <person name="Chovatia M."/>
            <person name="Clum A."/>
            <person name="Daum C."/>
            <person name="Haridas S."/>
            <person name="He G."/>
            <person name="LaButti K."/>
            <person name="Lipzen A."/>
            <person name="Mondo S."/>
            <person name="Riley R."/>
            <person name="Salamov A."/>
            <person name="Simmons B.A."/>
            <person name="Magnuson J.K."/>
            <person name="Henrissat B."/>
            <person name="Mortensen U.H."/>
            <person name="Larsen T.O."/>
            <person name="Devries R.P."/>
            <person name="Grigoriev I.V."/>
            <person name="Machida M."/>
            <person name="Baker S.E."/>
            <person name="Andersen M.R."/>
        </authorList>
    </citation>
    <scope>NUCLEOTIDE SEQUENCE [LARGE SCALE GENOMIC DNA]</scope>
    <source>
        <strain evidence="8">CBS 553.77</strain>
    </source>
</reference>
<evidence type="ECO:0000259" key="6">
    <source>
        <dbReference type="Pfam" id="PF06722"/>
    </source>
</evidence>
<dbReference type="InterPro" id="IPR010610">
    <property type="entry name" value="EryCIII-like_C"/>
</dbReference>
<evidence type="ECO:0000256" key="2">
    <source>
        <dbReference type="ARBA" id="ARBA00022679"/>
    </source>
</evidence>
<feature type="domain" description="Glycosyltransferase family 28 N-terminal" evidence="5">
    <location>
        <begin position="82"/>
        <end position="229"/>
    </location>
</feature>